<dbReference type="GO" id="GO:0006508">
    <property type="term" value="P:proteolysis"/>
    <property type="evidence" value="ECO:0007669"/>
    <property type="project" value="InterPro"/>
</dbReference>
<dbReference type="InterPro" id="IPR001254">
    <property type="entry name" value="Trypsin_dom"/>
</dbReference>
<protein>
    <submittedName>
        <fullName evidence="5">Peptidase S1 domain-containing protein</fullName>
    </submittedName>
</protein>
<evidence type="ECO:0000313" key="5">
    <source>
        <dbReference type="WBParaSite" id="nRc.2.0.1.t22715-RA"/>
    </source>
</evidence>
<reference evidence="5" key="1">
    <citation type="submission" date="2022-11" db="UniProtKB">
        <authorList>
            <consortium name="WormBaseParasite"/>
        </authorList>
    </citation>
    <scope>IDENTIFICATION</scope>
</reference>
<accession>A0A915JAB5</accession>
<evidence type="ECO:0000259" key="3">
    <source>
        <dbReference type="PROSITE" id="PS50240"/>
    </source>
</evidence>
<proteinExistence type="inferred from homology"/>
<evidence type="ECO:0000256" key="2">
    <source>
        <dbReference type="ARBA" id="ARBA00024195"/>
    </source>
</evidence>
<evidence type="ECO:0000313" key="4">
    <source>
        <dbReference type="Proteomes" id="UP000887565"/>
    </source>
</evidence>
<sequence length="183" mass="19859">MRKTATSILPHPRYTPNGRNDIALIKLRSRLQFNDYIRPLCLPAGKISSSSGLKCIICGYGHGEEPHLPTPTCLSLVGLKPIKPMEILALRTDALGTGGIRAGDSGSSLSCSKQGRQYMVGVISSLIREPSKGSTLGTIYANVGHYEKWLKSSISNGTSSVQTVIGDKSFGIFDPFTRKFRKF</sequence>
<keyword evidence="1" id="KW-1015">Disulfide bond</keyword>
<dbReference type="GO" id="GO:0004252">
    <property type="term" value="F:serine-type endopeptidase activity"/>
    <property type="evidence" value="ECO:0007669"/>
    <property type="project" value="InterPro"/>
</dbReference>
<dbReference type="AlphaFoldDB" id="A0A915JAB5"/>
<name>A0A915JAB5_ROMCU</name>
<evidence type="ECO:0000256" key="1">
    <source>
        <dbReference type="ARBA" id="ARBA00023157"/>
    </source>
</evidence>
<dbReference type="InterPro" id="IPR009003">
    <property type="entry name" value="Peptidase_S1_PA"/>
</dbReference>
<dbReference type="InterPro" id="IPR043504">
    <property type="entry name" value="Peptidase_S1_PA_chymotrypsin"/>
</dbReference>
<dbReference type="PANTHER" id="PTHR24256">
    <property type="entry name" value="TRYPTASE-RELATED"/>
    <property type="match status" value="1"/>
</dbReference>
<dbReference type="PROSITE" id="PS00135">
    <property type="entry name" value="TRYPSIN_SER"/>
    <property type="match status" value="1"/>
</dbReference>
<dbReference type="Gene3D" id="2.40.10.10">
    <property type="entry name" value="Trypsin-like serine proteases"/>
    <property type="match status" value="2"/>
</dbReference>
<dbReference type="PROSITE" id="PS50240">
    <property type="entry name" value="TRYPSIN_DOM"/>
    <property type="match status" value="1"/>
</dbReference>
<organism evidence="4 5">
    <name type="scientific">Romanomermis culicivorax</name>
    <name type="common">Nematode worm</name>
    <dbReference type="NCBI Taxonomy" id="13658"/>
    <lineage>
        <taxon>Eukaryota</taxon>
        <taxon>Metazoa</taxon>
        <taxon>Ecdysozoa</taxon>
        <taxon>Nematoda</taxon>
        <taxon>Enoplea</taxon>
        <taxon>Dorylaimia</taxon>
        <taxon>Mermithida</taxon>
        <taxon>Mermithoidea</taxon>
        <taxon>Mermithidae</taxon>
        <taxon>Romanomermis</taxon>
    </lineage>
</organism>
<dbReference type="SUPFAM" id="SSF50494">
    <property type="entry name" value="Trypsin-like serine proteases"/>
    <property type="match status" value="1"/>
</dbReference>
<feature type="domain" description="Peptidase S1" evidence="3">
    <location>
        <begin position="1"/>
        <end position="155"/>
    </location>
</feature>
<keyword evidence="4" id="KW-1185">Reference proteome</keyword>
<dbReference type="WBParaSite" id="nRc.2.0.1.t22715-RA">
    <property type="protein sequence ID" value="nRc.2.0.1.t22715-RA"/>
    <property type="gene ID" value="nRc.2.0.1.g22715"/>
</dbReference>
<dbReference type="Proteomes" id="UP000887565">
    <property type="component" value="Unplaced"/>
</dbReference>
<dbReference type="SMART" id="SM00020">
    <property type="entry name" value="Tryp_SPc"/>
    <property type="match status" value="1"/>
</dbReference>
<comment type="similarity">
    <text evidence="2">Belongs to the peptidase S1 family. CLIP subfamily.</text>
</comment>
<dbReference type="InterPro" id="IPR051487">
    <property type="entry name" value="Ser/Thr_Proteases_Immune/Dev"/>
</dbReference>
<dbReference type="Pfam" id="PF00089">
    <property type="entry name" value="Trypsin"/>
    <property type="match status" value="1"/>
</dbReference>
<dbReference type="InterPro" id="IPR033116">
    <property type="entry name" value="TRYPSIN_SER"/>
</dbReference>